<dbReference type="InterPro" id="IPR029044">
    <property type="entry name" value="Nucleotide-diphossugar_trans"/>
</dbReference>
<dbReference type="GO" id="GO:0000026">
    <property type="term" value="F:alpha-1,2-mannosyltransferase activity"/>
    <property type="evidence" value="ECO:0007669"/>
    <property type="project" value="TreeGrafter"/>
</dbReference>
<feature type="region of interest" description="Disordered" evidence="2">
    <location>
        <begin position="1"/>
        <end position="20"/>
    </location>
</feature>
<name>Q21D32_RHOPB</name>
<dbReference type="Pfam" id="PF01793">
    <property type="entry name" value="Glyco_transf_15"/>
    <property type="match status" value="2"/>
</dbReference>
<dbReference type="GO" id="GO:0000032">
    <property type="term" value="P:cell wall mannoprotein biosynthetic process"/>
    <property type="evidence" value="ECO:0007669"/>
    <property type="project" value="TreeGrafter"/>
</dbReference>
<keyword evidence="3" id="KW-0328">Glycosyltransferase</keyword>
<evidence type="ECO:0000256" key="1">
    <source>
        <dbReference type="ARBA" id="ARBA00022679"/>
    </source>
</evidence>
<dbReference type="PANTHER" id="PTHR31121">
    <property type="entry name" value="ALPHA-1,2 MANNOSYLTRANSFERASE KTR1"/>
    <property type="match status" value="1"/>
</dbReference>
<evidence type="ECO:0000313" key="3">
    <source>
        <dbReference type="EMBL" id="ABD85704.1"/>
    </source>
</evidence>
<dbReference type="STRING" id="316056.RPC_0129"/>
<proteinExistence type="predicted"/>
<dbReference type="GO" id="GO:0006487">
    <property type="term" value="P:protein N-linked glycosylation"/>
    <property type="evidence" value="ECO:0007669"/>
    <property type="project" value="TreeGrafter"/>
</dbReference>
<accession>Q21D32</accession>
<reference evidence="3" key="1">
    <citation type="submission" date="2006-03" db="EMBL/GenBank/DDBJ databases">
        <title>Complete sequence of Rhodopseudomonas palustris BisB18.</title>
        <authorList>
            <consortium name="US DOE Joint Genome Institute"/>
            <person name="Copeland A."/>
            <person name="Lucas S."/>
            <person name="Lapidus A."/>
            <person name="Barry K."/>
            <person name="Detter J.C."/>
            <person name="Glavina del Rio T."/>
            <person name="Hammon N."/>
            <person name="Israni S."/>
            <person name="Dalin E."/>
            <person name="Tice H."/>
            <person name="Pitluck S."/>
            <person name="Chain P."/>
            <person name="Malfatti S."/>
            <person name="Shin M."/>
            <person name="Vergez L."/>
            <person name="Schmutz J."/>
            <person name="Larimer F."/>
            <person name="Land M."/>
            <person name="Hauser L."/>
            <person name="Pelletier D.A."/>
            <person name="Kyrpides N."/>
            <person name="Anderson I."/>
            <person name="Oda Y."/>
            <person name="Harwood C.S."/>
            <person name="Richardson P."/>
        </authorList>
    </citation>
    <scope>NUCLEOTIDE SEQUENCE [LARGE SCALE GENOMIC DNA]</scope>
    <source>
        <strain evidence="3">BisB18</strain>
    </source>
</reference>
<organism evidence="3">
    <name type="scientific">Rhodopseudomonas palustris (strain BisB18)</name>
    <dbReference type="NCBI Taxonomy" id="316056"/>
    <lineage>
        <taxon>Bacteria</taxon>
        <taxon>Pseudomonadati</taxon>
        <taxon>Pseudomonadota</taxon>
        <taxon>Alphaproteobacteria</taxon>
        <taxon>Hyphomicrobiales</taxon>
        <taxon>Nitrobacteraceae</taxon>
        <taxon>Rhodopseudomonas</taxon>
    </lineage>
</organism>
<dbReference type="AlphaFoldDB" id="Q21D32"/>
<keyword evidence="1 3" id="KW-0808">Transferase</keyword>
<dbReference type="GO" id="GO:0016020">
    <property type="term" value="C:membrane"/>
    <property type="evidence" value="ECO:0007669"/>
    <property type="project" value="InterPro"/>
</dbReference>
<dbReference type="InterPro" id="IPR002685">
    <property type="entry name" value="Glyco_trans_15"/>
</dbReference>
<evidence type="ECO:0000256" key="2">
    <source>
        <dbReference type="SAM" id="MobiDB-lite"/>
    </source>
</evidence>
<dbReference type="EMBL" id="CP000301">
    <property type="protein sequence ID" value="ABD85704.1"/>
    <property type="molecule type" value="Genomic_DNA"/>
</dbReference>
<dbReference type="KEGG" id="rpc:RPC_0129"/>
<sequence length="391" mass="43654">MRRRNDGPSATKPSGIRTTNCSRDLSREWQSNAMFVGTMPAKAAIVCLTQNTPTRVSFLRGSLTRLFEAFNARAGYPVLILHEGDFAAHEQDDLRRTLGGDRGDALQFIELEPDDFLAPDWVSEGVVRAHQRVVPDAPGVQYRTMTRWWLRDLPKYLSEYDVYMRLDDDAYLDEAIGDPIASVLESGVDYASNCVHIEHPMNALGLADLCRRLIGESARLSGLFVTGEHGPENCALRSFVAGLPSHLKSLVSTDRLEAPIMYYNNFHVARRCVWESKPLRDFYSGIDESGGQYLLRWGDAPIQTIGVVALGFAIGRLEFRYSKRHERADGAFVNCNHELASPFMDASVDVNAPKAGSLTEFDAFNRMLQRRGIADIGRRIGKHDAKGRTDG</sequence>
<dbReference type="CAZy" id="GT15">
    <property type="family name" value="Glycosyltransferase Family 15"/>
</dbReference>
<dbReference type="Gene3D" id="3.90.550.10">
    <property type="entry name" value="Spore Coat Polysaccharide Biosynthesis Protein SpsA, Chain A"/>
    <property type="match status" value="1"/>
</dbReference>
<dbReference type="OrthoDB" id="9812626at2"/>
<dbReference type="SUPFAM" id="SSF53448">
    <property type="entry name" value="Nucleotide-diphospho-sugar transferases"/>
    <property type="match status" value="1"/>
</dbReference>
<dbReference type="HOGENOM" id="CLU_705727_0_0_5"/>
<protein>
    <submittedName>
        <fullName evidence="3">Mannosyltransferase-like</fullName>
    </submittedName>
</protein>
<dbReference type="PANTHER" id="PTHR31121:SF6">
    <property type="entry name" value="ALPHA-1,2 MANNOSYLTRANSFERASE KTR1"/>
    <property type="match status" value="1"/>
</dbReference>
<gene>
    <name evidence="3" type="ordered locus">RPC_0129</name>
</gene>